<evidence type="ECO:0000256" key="3">
    <source>
        <dbReference type="PIRSR" id="PIRSR016184-1"/>
    </source>
</evidence>
<evidence type="ECO:0000256" key="1">
    <source>
        <dbReference type="ARBA" id="ARBA00008270"/>
    </source>
</evidence>
<dbReference type="RefSeq" id="WP_091975064.1">
    <property type="nucleotide sequence ID" value="NZ_CAUWDX010000001.1"/>
</dbReference>
<name>A0A1H8H7Y7_9FIRM</name>
<sequence length="297" mass="34502">MRQYIVNTFTEEVFGGSPVAVCIVESWIPSSDMMKIAIQNNLPETAFIINRGIYYELRCFSPYGELYKFVNSSQAAAYVLFRFLRPELREISFKTAKVDIKVKRKYDKISVSIPQLKLLELETSYEVEEALGIMPKRIFAGAGGFFVFENEEDVINFNPDIDKIVELFNRAYSLPERKSWTRHIDDLLSDNVDMRMDLEEKCVLFSELSFCITSISEEADCISRYFSLGDYVTHGYEYPIKYETMVPYWFGELKKDKILIKQIDARDALLECKNVFDTKIEISGKARLYAISDIYVE</sequence>
<dbReference type="Proteomes" id="UP000199512">
    <property type="component" value="Unassembled WGS sequence"/>
</dbReference>
<dbReference type="PANTHER" id="PTHR13774">
    <property type="entry name" value="PHENAZINE BIOSYNTHESIS PROTEIN"/>
    <property type="match status" value="1"/>
</dbReference>
<dbReference type="PANTHER" id="PTHR13774:SF17">
    <property type="entry name" value="PHENAZINE BIOSYNTHESIS-LIKE DOMAIN-CONTAINING PROTEIN"/>
    <property type="match status" value="1"/>
</dbReference>
<protein>
    <submittedName>
        <fullName evidence="4">Phenazine biosynthesis protein PhzF family</fullName>
    </submittedName>
</protein>
<dbReference type="AlphaFoldDB" id="A0A1H8H7Y7"/>
<reference evidence="4 5" key="1">
    <citation type="submission" date="2016-10" db="EMBL/GenBank/DDBJ databases">
        <authorList>
            <person name="de Groot N.N."/>
        </authorList>
    </citation>
    <scope>NUCLEOTIDE SEQUENCE [LARGE SCALE GENOMIC DNA]</scope>
    <source>
        <strain evidence="4 5">Calf135</strain>
    </source>
</reference>
<comment type="similarity">
    <text evidence="1">Belongs to the PhzF family.</text>
</comment>
<dbReference type="SUPFAM" id="SSF54506">
    <property type="entry name" value="Diaminopimelate epimerase-like"/>
    <property type="match status" value="1"/>
</dbReference>
<dbReference type="OrthoDB" id="9788221at2"/>
<keyword evidence="2" id="KW-0413">Isomerase</keyword>
<proteinExistence type="inferred from homology"/>
<dbReference type="EMBL" id="FODF01000005">
    <property type="protein sequence ID" value="SEN52346.1"/>
    <property type="molecule type" value="Genomic_DNA"/>
</dbReference>
<accession>A0A1H8H7Y7</accession>
<organism evidence="4 5">
    <name type="scientific">Peptostreptococcus russellii</name>
    <dbReference type="NCBI Taxonomy" id="215200"/>
    <lineage>
        <taxon>Bacteria</taxon>
        <taxon>Bacillati</taxon>
        <taxon>Bacillota</taxon>
        <taxon>Clostridia</taxon>
        <taxon>Peptostreptococcales</taxon>
        <taxon>Peptostreptococcaceae</taxon>
        <taxon>Peptostreptococcus</taxon>
    </lineage>
</organism>
<evidence type="ECO:0000313" key="4">
    <source>
        <dbReference type="EMBL" id="SEN52346.1"/>
    </source>
</evidence>
<dbReference type="InterPro" id="IPR003719">
    <property type="entry name" value="Phenazine_PhzF-like"/>
</dbReference>
<dbReference type="Pfam" id="PF02567">
    <property type="entry name" value="PhzC-PhzF"/>
    <property type="match status" value="1"/>
</dbReference>
<feature type="active site" evidence="3">
    <location>
        <position position="44"/>
    </location>
</feature>
<keyword evidence="5" id="KW-1185">Reference proteome</keyword>
<evidence type="ECO:0000313" key="5">
    <source>
        <dbReference type="Proteomes" id="UP000199512"/>
    </source>
</evidence>
<evidence type="ECO:0000256" key="2">
    <source>
        <dbReference type="ARBA" id="ARBA00023235"/>
    </source>
</evidence>
<dbReference type="GO" id="GO:0016853">
    <property type="term" value="F:isomerase activity"/>
    <property type="evidence" value="ECO:0007669"/>
    <property type="project" value="UniProtKB-KW"/>
</dbReference>
<gene>
    <name evidence="4" type="ORF">SAMN05216454_10548</name>
</gene>
<dbReference type="Gene3D" id="3.10.310.10">
    <property type="entry name" value="Diaminopimelate Epimerase, Chain A, domain 1"/>
    <property type="match status" value="2"/>
</dbReference>
<dbReference type="GO" id="GO:0005737">
    <property type="term" value="C:cytoplasm"/>
    <property type="evidence" value="ECO:0007669"/>
    <property type="project" value="TreeGrafter"/>
</dbReference>